<dbReference type="EMBL" id="DS547108">
    <property type="protein sequence ID" value="EDR06379.1"/>
    <property type="molecule type" value="Genomic_DNA"/>
</dbReference>
<dbReference type="HOGENOM" id="CLU_2527843_0_0_1"/>
<dbReference type="AlphaFoldDB" id="B0DFN8"/>
<dbReference type="Proteomes" id="UP000001194">
    <property type="component" value="Unassembled WGS sequence"/>
</dbReference>
<dbReference type="KEGG" id="lbc:LACBIDRAFT_299932"/>
<name>B0DFN8_LACBS</name>
<gene>
    <name evidence="2" type="ORF">LACBIDRAFT_299932</name>
</gene>
<proteinExistence type="predicted"/>
<feature type="signal peptide" evidence="1">
    <location>
        <begin position="1"/>
        <end position="27"/>
    </location>
</feature>
<sequence length="84" mass="9640">MVKFAASILLPSLLLLLLLHVLLHTHSRRDLSDLDLLKRKIPSELGDICARHDFGNPALLERAFARTLRRPRLSRVHLRILQST</sequence>
<organism evidence="3">
    <name type="scientific">Laccaria bicolor (strain S238N-H82 / ATCC MYA-4686)</name>
    <name type="common">Bicoloured deceiver</name>
    <name type="synonym">Laccaria laccata var. bicolor</name>
    <dbReference type="NCBI Taxonomy" id="486041"/>
    <lineage>
        <taxon>Eukaryota</taxon>
        <taxon>Fungi</taxon>
        <taxon>Dikarya</taxon>
        <taxon>Basidiomycota</taxon>
        <taxon>Agaricomycotina</taxon>
        <taxon>Agaricomycetes</taxon>
        <taxon>Agaricomycetidae</taxon>
        <taxon>Agaricales</taxon>
        <taxon>Agaricineae</taxon>
        <taxon>Hydnangiaceae</taxon>
        <taxon>Laccaria</taxon>
    </lineage>
</organism>
<feature type="chain" id="PRO_5002747191" evidence="1">
    <location>
        <begin position="28"/>
        <end position="84"/>
    </location>
</feature>
<evidence type="ECO:0000313" key="2">
    <source>
        <dbReference type="EMBL" id="EDR06379.1"/>
    </source>
</evidence>
<keyword evidence="3" id="KW-1185">Reference proteome</keyword>
<keyword evidence="1" id="KW-0732">Signal</keyword>
<dbReference type="InParanoid" id="B0DFN8"/>
<dbReference type="GeneID" id="6078547"/>
<accession>B0DFN8</accession>
<reference evidence="2 3" key="1">
    <citation type="journal article" date="2008" name="Nature">
        <title>The genome of Laccaria bicolor provides insights into mycorrhizal symbiosis.</title>
        <authorList>
            <person name="Martin F."/>
            <person name="Aerts A."/>
            <person name="Ahren D."/>
            <person name="Brun A."/>
            <person name="Danchin E.G.J."/>
            <person name="Duchaussoy F."/>
            <person name="Gibon J."/>
            <person name="Kohler A."/>
            <person name="Lindquist E."/>
            <person name="Pereda V."/>
            <person name="Salamov A."/>
            <person name="Shapiro H.J."/>
            <person name="Wuyts J."/>
            <person name="Blaudez D."/>
            <person name="Buee M."/>
            <person name="Brokstein P."/>
            <person name="Canbaeck B."/>
            <person name="Cohen D."/>
            <person name="Courty P.E."/>
            <person name="Coutinho P.M."/>
            <person name="Delaruelle C."/>
            <person name="Detter J.C."/>
            <person name="Deveau A."/>
            <person name="DiFazio S."/>
            <person name="Duplessis S."/>
            <person name="Fraissinet-Tachet L."/>
            <person name="Lucic E."/>
            <person name="Frey-Klett P."/>
            <person name="Fourrey C."/>
            <person name="Feussner I."/>
            <person name="Gay G."/>
            <person name="Grimwood J."/>
            <person name="Hoegger P.J."/>
            <person name="Jain P."/>
            <person name="Kilaru S."/>
            <person name="Labbe J."/>
            <person name="Lin Y.C."/>
            <person name="Legue V."/>
            <person name="Le Tacon F."/>
            <person name="Marmeisse R."/>
            <person name="Melayah D."/>
            <person name="Montanini B."/>
            <person name="Muratet M."/>
            <person name="Nehls U."/>
            <person name="Niculita-Hirzel H."/>
            <person name="Oudot-Le Secq M.P."/>
            <person name="Peter M."/>
            <person name="Quesneville H."/>
            <person name="Rajashekar B."/>
            <person name="Reich M."/>
            <person name="Rouhier N."/>
            <person name="Schmutz J."/>
            <person name="Yin T."/>
            <person name="Chalot M."/>
            <person name="Henrissat B."/>
            <person name="Kuees U."/>
            <person name="Lucas S."/>
            <person name="Van de Peer Y."/>
            <person name="Podila G.K."/>
            <person name="Polle A."/>
            <person name="Pukkila P.J."/>
            <person name="Richardson P.M."/>
            <person name="Rouze P."/>
            <person name="Sanders I.R."/>
            <person name="Stajich J.E."/>
            <person name="Tunlid A."/>
            <person name="Tuskan G."/>
            <person name="Grigoriev I.V."/>
        </authorList>
    </citation>
    <scope>NUCLEOTIDE SEQUENCE [LARGE SCALE GENOMIC DNA]</scope>
    <source>
        <strain evidence="3">S238N-H82 / ATCC MYA-4686</strain>
    </source>
</reference>
<protein>
    <submittedName>
        <fullName evidence="2">Predicted protein</fullName>
    </submittedName>
</protein>
<dbReference type="RefSeq" id="XP_001882751.1">
    <property type="nucleotide sequence ID" value="XM_001882716.1"/>
</dbReference>
<evidence type="ECO:0000256" key="1">
    <source>
        <dbReference type="SAM" id="SignalP"/>
    </source>
</evidence>
<evidence type="ECO:0000313" key="3">
    <source>
        <dbReference type="Proteomes" id="UP000001194"/>
    </source>
</evidence>